<proteinExistence type="predicted"/>
<sequence length="158" mass="17509">MSSLEDRLDVIETCTRVAWYVDQREWDALYGVFADKVLLDYTSLNGGEPSTVSTEEVIAAWSGLLGNLSSTQHLISNFLVDVRGDEAVCTAMFQAVHRLPNELGGPHWTLGGQYRWTLSRTASGWRISAMVMTARWSEGNRHIMTPEGQRTGAESAAD</sequence>
<evidence type="ECO:0000313" key="2">
    <source>
        <dbReference type="EMBL" id="MDI3418523.1"/>
    </source>
</evidence>
<dbReference type="Pfam" id="PF13577">
    <property type="entry name" value="SnoaL_4"/>
    <property type="match status" value="1"/>
</dbReference>
<name>A0ABT6STW2_9ACTN</name>
<dbReference type="EMBL" id="JASCIS010000006">
    <property type="protein sequence ID" value="MDI3418523.1"/>
    <property type="molecule type" value="Genomic_DNA"/>
</dbReference>
<dbReference type="Gene3D" id="3.10.450.50">
    <property type="match status" value="1"/>
</dbReference>
<organism evidence="2 3">
    <name type="scientific">Streptomyces luteolus</name>
    <dbReference type="NCBI Taxonomy" id="3043615"/>
    <lineage>
        <taxon>Bacteria</taxon>
        <taxon>Bacillati</taxon>
        <taxon>Actinomycetota</taxon>
        <taxon>Actinomycetes</taxon>
        <taxon>Kitasatosporales</taxon>
        <taxon>Streptomycetaceae</taxon>
        <taxon>Streptomyces</taxon>
    </lineage>
</organism>
<keyword evidence="3" id="KW-1185">Reference proteome</keyword>
<dbReference type="Proteomes" id="UP001237105">
    <property type="component" value="Unassembled WGS sequence"/>
</dbReference>
<dbReference type="SUPFAM" id="SSF54427">
    <property type="entry name" value="NTF2-like"/>
    <property type="match status" value="1"/>
</dbReference>
<evidence type="ECO:0000313" key="3">
    <source>
        <dbReference type="Proteomes" id="UP001237105"/>
    </source>
</evidence>
<feature type="domain" description="SnoaL-like" evidence="1">
    <location>
        <begin position="3"/>
        <end position="130"/>
    </location>
</feature>
<dbReference type="InterPro" id="IPR032710">
    <property type="entry name" value="NTF2-like_dom_sf"/>
</dbReference>
<protein>
    <submittedName>
        <fullName evidence="2">Nuclear transport factor 2 family protein</fullName>
    </submittedName>
</protein>
<dbReference type="CDD" id="cd00531">
    <property type="entry name" value="NTF2_like"/>
    <property type="match status" value="1"/>
</dbReference>
<dbReference type="InterPro" id="IPR037401">
    <property type="entry name" value="SnoaL-like"/>
</dbReference>
<gene>
    <name evidence="2" type="ORF">QIT00_08090</name>
</gene>
<evidence type="ECO:0000259" key="1">
    <source>
        <dbReference type="Pfam" id="PF13577"/>
    </source>
</evidence>
<comment type="caution">
    <text evidence="2">The sequence shown here is derived from an EMBL/GenBank/DDBJ whole genome shotgun (WGS) entry which is preliminary data.</text>
</comment>
<accession>A0ABT6STW2</accession>
<reference evidence="2 3" key="1">
    <citation type="submission" date="2023-05" db="EMBL/GenBank/DDBJ databases">
        <title>Draft genome sequence of Streptomyces sp. B-S-A12 isolated from a cave soil in Thailand.</title>
        <authorList>
            <person name="Chamroensaksri N."/>
            <person name="Muangham S."/>
        </authorList>
    </citation>
    <scope>NUCLEOTIDE SEQUENCE [LARGE SCALE GENOMIC DNA]</scope>
    <source>
        <strain evidence="2 3">B-S-A12</strain>
    </source>
</reference>
<dbReference type="RefSeq" id="WP_282534438.1">
    <property type="nucleotide sequence ID" value="NZ_JASCIS010000006.1"/>
</dbReference>